<sequence length="356" mass="40411">MTSENFKTLYVSDTGNNADSVEWCPISPYKNSFACGTYHLIESNEKPDEENDNNACTRSGGVIIYTICKDRLEKNCRVDCPAVLDMKWCNEKVNDDIVLAVANASGEVVTYTFKNYILKFLSKCSIKTQKDYLILALDWTKKNDENLICCSDSKGNISIIKFLNNTLTIIKEWNGHSLEAWAVCFDSFQNNIIYSDEGVFKMWDTRKDNSGEIMTSKTHGAGVTVLNSNPFDEFSLVSGGYDENVFFWDTRNWKSPLKTITAGGGLWRLKWHPSGKQKFLLAACIYGGFQIYDLSSYKSISEYKEHESMAYGADWSYLNQKEMEELLGCSQSSLIATCSFYDRKLCVSTWSQNSNK</sequence>
<dbReference type="HOGENOM" id="CLU_036100_2_0_1"/>
<evidence type="ECO:0000256" key="6">
    <source>
        <dbReference type="ARBA" id="ARBA00039131"/>
    </source>
</evidence>
<dbReference type="InterPro" id="IPR052415">
    <property type="entry name" value="Diphthine_MTase"/>
</dbReference>
<proteinExistence type="inferred from homology"/>
<keyword evidence="3" id="KW-0677">Repeat</keyword>
<dbReference type="PROSITE" id="PS00678">
    <property type="entry name" value="WD_REPEATS_1"/>
    <property type="match status" value="1"/>
</dbReference>
<dbReference type="Proteomes" id="UP000009046">
    <property type="component" value="Unassembled WGS sequence"/>
</dbReference>
<dbReference type="SMART" id="SM00320">
    <property type="entry name" value="WD40"/>
    <property type="match status" value="5"/>
</dbReference>
<dbReference type="KEGG" id="phu:Phum_PHUM422830"/>
<dbReference type="GO" id="GO:0017183">
    <property type="term" value="P:protein histidyl modification to diphthamide"/>
    <property type="evidence" value="ECO:0007669"/>
    <property type="project" value="TreeGrafter"/>
</dbReference>
<dbReference type="InterPro" id="IPR036322">
    <property type="entry name" value="WD40_repeat_dom_sf"/>
</dbReference>
<dbReference type="GeneID" id="8234546"/>
<gene>
    <name evidence="9" type="primary">8234546</name>
    <name evidence="8" type="ORF">Phum_PHUM422830</name>
</gene>
<dbReference type="GO" id="GO:0061685">
    <property type="term" value="F:diphthine methylesterase activity"/>
    <property type="evidence" value="ECO:0007669"/>
    <property type="project" value="UniProtKB-EC"/>
</dbReference>
<evidence type="ECO:0000313" key="10">
    <source>
        <dbReference type="Proteomes" id="UP000009046"/>
    </source>
</evidence>
<dbReference type="Pfam" id="PF00400">
    <property type="entry name" value="WD40"/>
    <property type="match status" value="1"/>
</dbReference>
<evidence type="ECO:0000313" key="8">
    <source>
        <dbReference type="EMBL" id="EEB16428.1"/>
    </source>
</evidence>
<dbReference type="SUPFAM" id="SSF50978">
    <property type="entry name" value="WD40 repeat-like"/>
    <property type="match status" value="1"/>
</dbReference>
<dbReference type="VEuPathDB" id="VectorBase:PHUM422830"/>
<dbReference type="OrthoDB" id="1930760at2759"/>
<dbReference type="PANTHER" id="PTHR46042:SF1">
    <property type="entry name" value="DIPHTHINE METHYLTRANSFERASE"/>
    <property type="match status" value="1"/>
</dbReference>
<protein>
    <recommendedName>
        <fullName evidence="6">methylated diphthine methylhydrolase</fullName>
        <ecNumber evidence="6">3.1.1.97</ecNumber>
    </recommendedName>
</protein>
<comment type="pathway">
    <text evidence="1">Protein modification; peptidyl-diphthamide biosynthesis.</text>
</comment>
<dbReference type="EC" id="3.1.1.97" evidence="6"/>
<dbReference type="InterPro" id="IPR019775">
    <property type="entry name" value="WD40_repeat_CS"/>
</dbReference>
<dbReference type="InParanoid" id="E0VSS2"/>
<comment type="catalytic activity">
    <reaction evidence="7">
        <text>diphthine methyl ester-[translation elongation factor 2] + H2O = diphthine-[translation elongation factor 2] + methanol + H(+)</text>
        <dbReference type="Rhea" id="RHEA:42656"/>
        <dbReference type="Rhea" id="RHEA-COMP:10172"/>
        <dbReference type="Rhea" id="RHEA-COMP:10173"/>
        <dbReference type="ChEBI" id="CHEBI:15377"/>
        <dbReference type="ChEBI" id="CHEBI:15378"/>
        <dbReference type="ChEBI" id="CHEBI:17790"/>
        <dbReference type="ChEBI" id="CHEBI:79005"/>
        <dbReference type="ChEBI" id="CHEBI:82696"/>
        <dbReference type="EC" id="3.1.1.97"/>
    </reaction>
</comment>
<name>E0VSS2_PEDHC</name>
<evidence type="ECO:0000256" key="4">
    <source>
        <dbReference type="ARBA" id="ARBA00022801"/>
    </source>
</evidence>
<dbReference type="EMBL" id="DS235756">
    <property type="protein sequence ID" value="EEB16428.1"/>
    <property type="molecule type" value="Genomic_DNA"/>
</dbReference>
<dbReference type="InterPro" id="IPR001680">
    <property type="entry name" value="WD40_rpt"/>
</dbReference>
<evidence type="ECO:0000256" key="7">
    <source>
        <dbReference type="ARBA" id="ARBA00047551"/>
    </source>
</evidence>
<reference evidence="9" key="3">
    <citation type="submission" date="2021-02" db="UniProtKB">
        <authorList>
            <consortium name="EnsemblMetazoa"/>
        </authorList>
    </citation>
    <scope>IDENTIFICATION</scope>
    <source>
        <strain evidence="9">USDA</strain>
    </source>
</reference>
<dbReference type="eggNOG" id="KOG0280">
    <property type="taxonomic scope" value="Eukaryota"/>
</dbReference>
<accession>E0VSS2</accession>
<dbReference type="OMA" id="LVCCMYD"/>
<reference evidence="8" key="1">
    <citation type="submission" date="2007-04" db="EMBL/GenBank/DDBJ databases">
        <title>Annotation of Pediculus humanus corporis strain USDA.</title>
        <authorList>
            <person name="Kirkness E."/>
            <person name="Hannick L."/>
            <person name="Hass B."/>
            <person name="Bruggner R."/>
            <person name="Lawson D."/>
            <person name="Bidwell S."/>
            <person name="Joardar V."/>
            <person name="Caler E."/>
            <person name="Walenz B."/>
            <person name="Inman J."/>
            <person name="Schobel S."/>
            <person name="Galinsky K."/>
            <person name="Amedeo P."/>
            <person name="Strausberg R."/>
        </authorList>
    </citation>
    <scope>NUCLEOTIDE SEQUENCE</scope>
    <source>
        <strain evidence="8">USDA</strain>
    </source>
</reference>
<dbReference type="InterPro" id="IPR015943">
    <property type="entry name" value="WD40/YVTN_repeat-like_dom_sf"/>
</dbReference>
<comment type="similarity">
    <text evidence="5">Belongs to the DPH7 family.</text>
</comment>
<reference evidence="8" key="2">
    <citation type="submission" date="2007-04" db="EMBL/GenBank/DDBJ databases">
        <title>The genome of the human body louse.</title>
        <authorList>
            <consortium name="The Human Body Louse Genome Consortium"/>
            <person name="Kirkness E."/>
            <person name="Walenz B."/>
            <person name="Hass B."/>
            <person name="Bruggner R."/>
            <person name="Strausberg R."/>
        </authorList>
    </citation>
    <scope>NUCLEOTIDE SEQUENCE</scope>
    <source>
        <strain evidence="8">USDA</strain>
    </source>
</reference>
<dbReference type="RefSeq" id="XP_002429166.1">
    <property type="nucleotide sequence ID" value="XM_002429121.1"/>
</dbReference>
<dbReference type="STRING" id="121224.E0VSS2"/>
<dbReference type="GO" id="GO:0005737">
    <property type="term" value="C:cytoplasm"/>
    <property type="evidence" value="ECO:0007669"/>
    <property type="project" value="TreeGrafter"/>
</dbReference>
<evidence type="ECO:0000313" key="9">
    <source>
        <dbReference type="EnsemblMetazoa" id="PHUM422830-PA"/>
    </source>
</evidence>
<evidence type="ECO:0000256" key="3">
    <source>
        <dbReference type="ARBA" id="ARBA00022737"/>
    </source>
</evidence>
<dbReference type="Gene3D" id="2.130.10.10">
    <property type="entry name" value="YVTN repeat-like/Quinoprotein amine dehydrogenase"/>
    <property type="match status" value="1"/>
</dbReference>
<evidence type="ECO:0000256" key="1">
    <source>
        <dbReference type="ARBA" id="ARBA00005156"/>
    </source>
</evidence>
<dbReference type="PANTHER" id="PTHR46042">
    <property type="entry name" value="DIPHTHINE METHYLTRANSFERASE"/>
    <property type="match status" value="1"/>
</dbReference>
<dbReference type="CTD" id="8234546"/>
<keyword evidence="2" id="KW-0853">WD repeat</keyword>
<organism>
    <name type="scientific">Pediculus humanus subsp. corporis</name>
    <name type="common">Body louse</name>
    <dbReference type="NCBI Taxonomy" id="121224"/>
    <lineage>
        <taxon>Eukaryota</taxon>
        <taxon>Metazoa</taxon>
        <taxon>Ecdysozoa</taxon>
        <taxon>Arthropoda</taxon>
        <taxon>Hexapoda</taxon>
        <taxon>Insecta</taxon>
        <taxon>Pterygota</taxon>
        <taxon>Neoptera</taxon>
        <taxon>Paraneoptera</taxon>
        <taxon>Psocodea</taxon>
        <taxon>Troctomorpha</taxon>
        <taxon>Phthiraptera</taxon>
        <taxon>Anoplura</taxon>
        <taxon>Pediculidae</taxon>
        <taxon>Pediculus</taxon>
    </lineage>
</organism>
<keyword evidence="10" id="KW-1185">Reference proteome</keyword>
<evidence type="ECO:0000256" key="5">
    <source>
        <dbReference type="ARBA" id="ARBA00038092"/>
    </source>
</evidence>
<dbReference type="AlphaFoldDB" id="E0VSS2"/>
<evidence type="ECO:0000256" key="2">
    <source>
        <dbReference type="ARBA" id="ARBA00022574"/>
    </source>
</evidence>
<dbReference type="EMBL" id="AAZO01005175">
    <property type="status" value="NOT_ANNOTATED_CDS"/>
    <property type="molecule type" value="Genomic_DNA"/>
</dbReference>
<dbReference type="FunCoup" id="E0VSS2">
    <property type="interactions" value="1353"/>
</dbReference>
<keyword evidence="4" id="KW-0378">Hydrolase</keyword>
<dbReference type="EnsemblMetazoa" id="PHUM422830-RA">
    <property type="protein sequence ID" value="PHUM422830-PA"/>
    <property type="gene ID" value="PHUM422830"/>
</dbReference>